<proteinExistence type="predicted"/>
<dbReference type="GO" id="GO:0004830">
    <property type="term" value="F:tryptophan-tRNA ligase activity"/>
    <property type="evidence" value="ECO:0007669"/>
    <property type="project" value="TreeGrafter"/>
</dbReference>
<keyword evidence="1" id="KW-1133">Transmembrane helix</keyword>
<dbReference type="STRING" id="49390.A0A068V1S8"/>
<evidence type="ECO:0000313" key="3">
    <source>
        <dbReference type="Proteomes" id="UP000295252"/>
    </source>
</evidence>
<dbReference type="PhylomeDB" id="A0A068V1S8"/>
<dbReference type="Proteomes" id="UP000295252">
    <property type="component" value="Chromosome IV"/>
</dbReference>
<dbReference type="InParanoid" id="A0A068V1S8"/>
<reference evidence="3" key="1">
    <citation type="journal article" date="2014" name="Science">
        <title>The coffee genome provides insight into the convergent evolution of caffeine biosynthesis.</title>
        <authorList>
            <person name="Denoeud F."/>
            <person name="Carretero-Paulet L."/>
            <person name="Dereeper A."/>
            <person name="Droc G."/>
            <person name="Guyot R."/>
            <person name="Pietrella M."/>
            <person name="Zheng C."/>
            <person name="Alberti A."/>
            <person name="Anthony F."/>
            <person name="Aprea G."/>
            <person name="Aury J.M."/>
            <person name="Bento P."/>
            <person name="Bernard M."/>
            <person name="Bocs S."/>
            <person name="Campa C."/>
            <person name="Cenci A."/>
            <person name="Combes M.C."/>
            <person name="Crouzillat D."/>
            <person name="Da Silva C."/>
            <person name="Daddiego L."/>
            <person name="De Bellis F."/>
            <person name="Dussert S."/>
            <person name="Garsmeur O."/>
            <person name="Gayraud T."/>
            <person name="Guignon V."/>
            <person name="Jahn K."/>
            <person name="Jamilloux V."/>
            <person name="Joet T."/>
            <person name="Labadie K."/>
            <person name="Lan T."/>
            <person name="Leclercq J."/>
            <person name="Lepelley M."/>
            <person name="Leroy T."/>
            <person name="Li L.T."/>
            <person name="Librado P."/>
            <person name="Lopez L."/>
            <person name="Munoz A."/>
            <person name="Noel B."/>
            <person name="Pallavicini A."/>
            <person name="Perrotta G."/>
            <person name="Poncet V."/>
            <person name="Pot D."/>
            <person name="Priyono X."/>
            <person name="Rigoreau M."/>
            <person name="Rouard M."/>
            <person name="Rozas J."/>
            <person name="Tranchant-Dubreuil C."/>
            <person name="VanBuren R."/>
            <person name="Zhang Q."/>
            <person name="Andrade A.C."/>
            <person name="Argout X."/>
            <person name="Bertrand B."/>
            <person name="de Kochko A."/>
            <person name="Graziosi G."/>
            <person name="Henry R.J."/>
            <person name="Jayarama X."/>
            <person name="Ming R."/>
            <person name="Nagai C."/>
            <person name="Rounsley S."/>
            <person name="Sankoff D."/>
            <person name="Giuliano G."/>
            <person name="Albert V.A."/>
            <person name="Wincker P."/>
            <person name="Lashermes P."/>
        </authorList>
    </citation>
    <scope>NUCLEOTIDE SEQUENCE [LARGE SCALE GENOMIC DNA]</scope>
    <source>
        <strain evidence="3">cv. DH200-94</strain>
    </source>
</reference>
<gene>
    <name evidence="2" type="ORF">GSCOC_T00038961001</name>
</gene>
<dbReference type="EMBL" id="HG739161">
    <property type="protein sequence ID" value="CDP13848.1"/>
    <property type="molecule type" value="Genomic_DNA"/>
</dbReference>
<protein>
    <submittedName>
        <fullName evidence="2">Uncharacterized protein</fullName>
    </submittedName>
</protein>
<dbReference type="PANTHER" id="PTHR10055:SF1">
    <property type="entry name" value="TRYPTOPHAN--TRNA LIGASE, CYTOPLASMIC"/>
    <property type="match status" value="1"/>
</dbReference>
<dbReference type="SUPFAM" id="SSF52374">
    <property type="entry name" value="Nucleotidylyl transferase"/>
    <property type="match status" value="1"/>
</dbReference>
<dbReference type="Gene3D" id="1.10.240.10">
    <property type="entry name" value="Tyrosyl-Transfer RNA Synthetase"/>
    <property type="match status" value="1"/>
</dbReference>
<dbReference type="PANTHER" id="PTHR10055">
    <property type="entry name" value="TRYPTOPHANYL-TRNA SYNTHETASE"/>
    <property type="match status" value="1"/>
</dbReference>
<dbReference type="GO" id="GO:0005737">
    <property type="term" value="C:cytoplasm"/>
    <property type="evidence" value="ECO:0007669"/>
    <property type="project" value="TreeGrafter"/>
</dbReference>
<sequence length="122" mass="14483">MQPFFFRYILYVWVLLVTCGLWLFSQLIILNIYICVLIDLSLYLSQVDIPIKYLEFFLDDDVELEHIKREYGAGRLLIGEVKKRIIEVLTEWVEKHRRAHATAIDEMVDAFMAVRPLPNMFS</sequence>
<dbReference type="OrthoDB" id="10261385at2759"/>
<keyword evidence="1" id="KW-0472">Membrane</keyword>
<keyword evidence="1" id="KW-0812">Transmembrane</keyword>
<evidence type="ECO:0000256" key="1">
    <source>
        <dbReference type="SAM" id="Phobius"/>
    </source>
</evidence>
<keyword evidence="3" id="KW-1185">Reference proteome</keyword>
<dbReference type="GO" id="GO:0006436">
    <property type="term" value="P:tryptophanyl-tRNA aminoacylation"/>
    <property type="evidence" value="ECO:0007669"/>
    <property type="project" value="TreeGrafter"/>
</dbReference>
<dbReference type="AlphaFoldDB" id="A0A068V1S8"/>
<feature type="transmembrane region" description="Helical" evidence="1">
    <location>
        <begin position="12"/>
        <end position="34"/>
    </location>
</feature>
<evidence type="ECO:0000313" key="2">
    <source>
        <dbReference type="EMBL" id="CDP13848.1"/>
    </source>
</evidence>
<accession>A0A068V1S8</accession>
<name>A0A068V1S8_COFCA</name>
<dbReference type="Gramene" id="CDP13848">
    <property type="protein sequence ID" value="CDP13848"/>
    <property type="gene ID" value="GSCOC_T00038961001"/>
</dbReference>
<organism evidence="2 3">
    <name type="scientific">Coffea canephora</name>
    <name type="common">Robusta coffee</name>
    <dbReference type="NCBI Taxonomy" id="49390"/>
    <lineage>
        <taxon>Eukaryota</taxon>
        <taxon>Viridiplantae</taxon>
        <taxon>Streptophyta</taxon>
        <taxon>Embryophyta</taxon>
        <taxon>Tracheophyta</taxon>
        <taxon>Spermatophyta</taxon>
        <taxon>Magnoliopsida</taxon>
        <taxon>eudicotyledons</taxon>
        <taxon>Gunneridae</taxon>
        <taxon>Pentapetalae</taxon>
        <taxon>asterids</taxon>
        <taxon>lamiids</taxon>
        <taxon>Gentianales</taxon>
        <taxon>Rubiaceae</taxon>
        <taxon>Ixoroideae</taxon>
        <taxon>Gardenieae complex</taxon>
        <taxon>Bertiereae - Coffeeae clade</taxon>
        <taxon>Coffeeae</taxon>
        <taxon>Coffea</taxon>
    </lineage>
</organism>